<sequence length="126" mass="14346">MLTYLKRKNMKKLFIAAMLVVSGVISAQDANVKHEVVDQMVKSTFYHDNGQVKQEGFYKDGKVHGQWVSYDVTGKKVSMGQYNEGKKIGKWFFWTGVELTEVDYSDSRIAQVKKWSEGAVVTVTKN</sequence>
<evidence type="ECO:0008006" key="4">
    <source>
        <dbReference type="Google" id="ProtNLM"/>
    </source>
</evidence>
<keyword evidence="1" id="KW-0732">Signal</keyword>
<evidence type="ECO:0000313" key="2">
    <source>
        <dbReference type="EMBL" id="GGD18733.1"/>
    </source>
</evidence>
<reference evidence="2" key="2">
    <citation type="submission" date="2020-09" db="EMBL/GenBank/DDBJ databases">
        <authorList>
            <person name="Sun Q."/>
            <person name="Zhou Y."/>
        </authorList>
    </citation>
    <scope>NUCLEOTIDE SEQUENCE</scope>
    <source>
        <strain evidence="2">CGMCC 1.12506</strain>
    </source>
</reference>
<proteinExistence type="predicted"/>
<name>A0A917DAN3_9FLAO</name>
<feature type="signal peptide" evidence="1">
    <location>
        <begin position="1"/>
        <end position="27"/>
    </location>
</feature>
<dbReference type="Proteomes" id="UP000625735">
    <property type="component" value="Unassembled WGS sequence"/>
</dbReference>
<organism evidence="2 3">
    <name type="scientific">Flavobacterium orientale</name>
    <dbReference type="NCBI Taxonomy" id="1756020"/>
    <lineage>
        <taxon>Bacteria</taxon>
        <taxon>Pseudomonadati</taxon>
        <taxon>Bacteroidota</taxon>
        <taxon>Flavobacteriia</taxon>
        <taxon>Flavobacteriales</taxon>
        <taxon>Flavobacteriaceae</taxon>
        <taxon>Flavobacterium</taxon>
    </lineage>
</organism>
<evidence type="ECO:0000313" key="3">
    <source>
        <dbReference type="Proteomes" id="UP000625735"/>
    </source>
</evidence>
<dbReference type="EMBL" id="BMFG01000002">
    <property type="protein sequence ID" value="GGD18733.1"/>
    <property type="molecule type" value="Genomic_DNA"/>
</dbReference>
<accession>A0A917DAN3</accession>
<protein>
    <recommendedName>
        <fullName evidence="4">MORN repeat variant</fullName>
    </recommendedName>
</protein>
<gene>
    <name evidence="2" type="ORF">GCM10011343_06630</name>
</gene>
<feature type="chain" id="PRO_5037068086" description="MORN repeat variant" evidence="1">
    <location>
        <begin position="28"/>
        <end position="126"/>
    </location>
</feature>
<dbReference type="Gene3D" id="2.20.110.10">
    <property type="entry name" value="Histone H3 K4-specific methyltransferase SET7/9 N-terminal domain"/>
    <property type="match status" value="1"/>
</dbReference>
<reference evidence="2" key="1">
    <citation type="journal article" date="2014" name="Int. J. Syst. Evol. Microbiol.">
        <title>Complete genome sequence of Corynebacterium casei LMG S-19264T (=DSM 44701T), isolated from a smear-ripened cheese.</title>
        <authorList>
            <consortium name="US DOE Joint Genome Institute (JGI-PGF)"/>
            <person name="Walter F."/>
            <person name="Albersmeier A."/>
            <person name="Kalinowski J."/>
            <person name="Ruckert C."/>
        </authorList>
    </citation>
    <scope>NUCLEOTIDE SEQUENCE</scope>
    <source>
        <strain evidence="2">CGMCC 1.12506</strain>
    </source>
</reference>
<keyword evidence="3" id="KW-1185">Reference proteome</keyword>
<dbReference type="SUPFAM" id="SSF82185">
    <property type="entry name" value="Histone H3 K4-specific methyltransferase SET7/9 N-terminal domain"/>
    <property type="match status" value="1"/>
</dbReference>
<evidence type="ECO:0000256" key="1">
    <source>
        <dbReference type="SAM" id="SignalP"/>
    </source>
</evidence>
<dbReference type="AlphaFoldDB" id="A0A917DAN3"/>
<comment type="caution">
    <text evidence="2">The sequence shown here is derived from an EMBL/GenBank/DDBJ whole genome shotgun (WGS) entry which is preliminary data.</text>
</comment>